<feature type="compositionally biased region" description="Basic and acidic residues" evidence="1">
    <location>
        <begin position="486"/>
        <end position="496"/>
    </location>
</feature>
<organism evidence="2 3">
    <name type="scientific">Skeletonema marinoi</name>
    <dbReference type="NCBI Taxonomy" id="267567"/>
    <lineage>
        <taxon>Eukaryota</taxon>
        <taxon>Sar</taxon>
        <taxon>Stramenopiles</taxon>
        <taxon>Ochrophyta</taxon>
        <taxon>Bacillariophyta</taxon>
        <taxon>Coscinodiscophyceae</taxon>
        <taxon>Thalassiosirophycidae</taxon>
        <taxon>Thalassiosirales</taxon>
        <taxon>Skeletonemataceae</taxon>
        <taxon>Skeletonema</taxon>
        <taxon>Skeletonema marinoi-dohrnii complex</taxon>
    </lineage>
</organism>
<sequence length="1047" mass="112937">MDGDLLDHIEKSNDSVDTTQLLDLLERETHQSGPLSSSVVRPPSNNNLAAIDGVIAVEKQPMSNGSAKKQTPKRRRTKRSGYNSGDSHDSSFTSTLLGGNALLNLLEDDLNTTKSSETAPAPNGAANYASSSTSHSNSNSNVDNSDRSGATGSGGDSQKNSTKPRSQQRTQTNNTPSSTPQKNGAINYNSDSNSTTTRGSTNKYARQAFDNPFGGRRRSTDLLLSSSGNERSNNNQLGNANHNTSAGKLSASITKGKGSSADLAKVVTAAEATTEAATVTSDDTSGIGSGGRTNSSSRHSVSFSIEESGSNNDNREDEDYIDADDEEEEGDDVPPHNSDNEDNQRHYASDTFSLTGSLASLAISARSGSNRSRSSYTTRSSRSSRSSHGSATTASTHSSKSSQERRQRRELLPAVTSDKKLNKKSNKGGSSRASGSRASGSRASSSRASGSRASSSHASSVASSSSGTTLSSLYRRNSKHKNKGKLFGDLHDEHPTRYPKRSSMIQEELNEDDVEDDGVGTAGLYDGSDLNSSNEDLFARTKSGSKSKEEDDFLGGLIASTTNKNGVPSLDNDDNASVGDTSFLSDLLNGHLNNGGDGRGGAKQRKGGSVMSGMSSIPPNSRNDDDAKAGILKSKSKKDYRRYDDDDDSITFVGKMEHFRDEGIAWVRRVFQRAGNWYEHGDPLPRTRQDCIQWCEDGGSLFPQSKKEWVQWGVLALVLTPLLHLAVQFIISGNSSINNYYGGEIQFIINNGVVGSAKANLAGKDGRGQTSLYSLGTSKAWAGSSMVMLSRRSSPRENFILIPDADWIELQISRNQASTNANGRTAFFSRKKSSAKDSPKPPQRLPLPSVLDPVHDSTAALVLFSLTASNGNNIPNKGSDVSKLNTNANFNLWNAIQHRLIPEPVDAWPSWSHNSLAQFREDSYTLVYPFSKRNEARSALVKLASEFGQSSFYEFITWSETPTGSDYGFSGGGRSDIMIRSTIIVDESSANTGGEHPSVVMRRVKDLPVEDELTMREFEGPNVDEITWSKKAKLPAKLLKNKKRRMK</sequence>
<feature type="region of interest" description="Disordered" evidence="1">
    <location>
        <begin position="364"/>
        <end position="498"/>
    </location>
</feature>
<feature type="region of interest" description="Disordered" evidence="1">
    <location>
        <begin position="271"/>
        <end position="348"/>
    </location>
</feature>
<reference evidence="2" key="1">
    <citation type="submission" date="2023-06" db="EMBL/GenBank/DDBJ databases">
        <title>Survivors Of The Sea: Transcriptome response of Skeletonema marinoi to long-term dormancy.</title>
        <authorList>
            <person name="Pinder M.I.M."/>
            <person name="Kourtchenko O."/>
            <person name="Robertson E.K."/>
            <person name="Larsson T."/>
            <person name="Maumus F."/>
            <person name="Osuna-Cruz C.M."/>
            <person name="Vancaester E."/>
            <person name="Stenow R."/>
            <person name="Vandepoele K."/>
            <person name="Ploug H."/>
            <person name="Bruchert V."/>
            <person name="Godhe A."/>
            <person name="Topel M."/>
        </authorList>
    </citation>
    <scope>NUCLEOTIDE SEQUENCE</scope>
    <source>
        <strain evidence="2">R05AC</strain>
    </source>
</reference>
<feature type="compositionally biased region" description="Polar residues" evidence="1">
    <location>
        <begin position="229"/>
        <end position="253"/>
    </location>
</feature>
<feature type="compositionally biased region" description="Basic residues" evidence="1">
    <location>
        <begin position="70"/>
        <end position="79"/>
    </location>
</feature>
<protein>
    <submittedName>
        <fullName evidence="2">Uncharacterized protein</fullName>
    </submittedName>
</protein>
<proteinExistence type="predicted"/>
<feature type="compositionally biased region" description="Low complexity" evidence="1">
    <location>
        <begin position="271"/>
        <end position="286"/>
    </location>
</feature>
<feature type="region of interest" description="Disordered" evidence="1">
    <location>
        <begin position="821"/>
        <end position="850"/>
    </location>
</feature>
<feature type="region of interest" description="Disordered" evidence="1">
    <location>
        <begin position="113"/>
        <end position="259"/>
    </location>
</feature>
<feature type="region of interest" description="Disordered" evidence="1">
    <location>
        <begin position="59"/>
        <end position="93"/>
    </location>
</feature>
<comment type="caution">
    <text evidence="2">The sequence shown here is derived from an EMBL/GenBank/DDBJ whole genome shotgun (WGS) entry which is preliminary data.</text>
</comment>
<feature type="compositionally biased region" description="Polar residues" evidence="1">
    <location>
        <begin position="156"/>
        <end position="204"/>
    </location>
</feature>
<dbReference type="AlphaFoldDB" id="A0AAD9DBK1"/>
<evidence type="ECO:0000256" key="1">
    <source>
        <dbReference type="SAM" id="MobiDB-lite"/>
    </source>
</evidence>
<feature type="compositionally biased region" description="Polar residues" evidence="1">
    <location>
        <begin position="612"/>
        <end position="621"/>
    </location>
</feature>
<name>A0AAD9DBK1_9STRA</name>
<feature type="compositionally biased region" description="Basic and acidic residues" evidence="1">
    <location>
        <begin position="338"/>
        <end position="348"/>
    </location>
</feature>
<keyword evidence="3" id="KW-1185">Reference proteome</keyword>
<feature type="compositionally biased region" description="Low complexity" evidence="1">
    <location>
        <begin position="428"/>
        <end position="467"/>
    </location>
</feature>
<evidence type="ECO:0000313" key="3">
    <source>
        <dbReference type="Proteomes" id="UP001224775"/>
    </source>
</evidence>
<dbReference type="Proteomes" id="UP001224775">
    <property type="component" value="Unassembled WGS sequence"/>
</dbReference>
<dbReference type="EMBL" id="JATAAI010000013">
    <property type="protein sequence ID" value="KAK1741297.1"/>
    <property type="molecule type" value="Genomic_DNA"/>
</dbReference>
<feature type="compositionally biased region" description="Low complexity" evidence="1">
    <location>
        <begin position="130"/>
        <end position="143"/>
    </location>
</feature>
<feature type="region of interest" description="Disordered" evidence="1">
    <location>
        <begin position="589"/>
        <end position="631"/>
    </location>
</feature>
<feature type="compositionally biased region" description="Acidic residues" evidence="1">
    <location>
        <begin position="315"/>
        <end position="332"/>
    </location>
</feature>
<evidence type="ECO:0000313" key="2">
    <source>
        <dbReference type="EMBL" id="KAK1741297.1"/>
    </source>
</evidence>
<feature type="compositionally biased region" description="Polar residues" evidence="1">
    <location>
        <begin position="294"/>
        <end position="312"/>
    </location>
</feature>
<accession>A0AAD9DBK1</accession>
<feature type="compositionally biased region" description="Low complexity" evidence="1">
    <location>
        <begin position="364"/>
        <end position="401"/>
    </location>
</feature>
<feature type="compositionally biased region" description="Basic and acidic residues" evidence="1">
    <location>
        <begin position="402"/>
        <end position="411"/>
    </location>
</feature>
<gene>
    <name evidence="2" type="ORF">QTG54_007775</name>
</gene>
<feature type="compositionally biased region" description="Polar residues" evidence="1">
    <location>
        <begin position="80"/>
        <end position="93"/>
    </location>
</feature>